<comment type="catalytic activity">
    <reaction evidence="11">
        <text>a 4-hydroxy-3-(all-trans-polyprenyl)benzoate + 2 reduced [2Fe-2S]-[ferredoxin] + O2 + 2 H(+) = a 3,4-dihydroxy-5-(all-trans-polyprenyl)benzoate + 2 oxidized [2Fe-2S]-[ferredoxin] + H2O</text>
        <dbReference type="Rhea" id="RHEA:81195"/>
        <dbReference type="Rhea" id="RHEA-COMP:9514"/>
        <dbReference type="Rhea" id="RHEA-COMP:10000"/>
        <dbReference type="Rhea" id="RHEA-COMP:10001"/>
        <dbReference type="Rhea" id="RHEA-COMP:10930"/>
        <dbReference type="ChEBI" id="CHEBI:15377"/>
        <dbReference type="ChEBI" id="CHEBI:15378"/>
        <dbReference type="ChEBI" id="CHEBI:15379"/>
        <dbReference type="ChEBI" id="CHEBI:33737"/>
        <dbReference type="ChEBI" id="CHEBI:33738"/>
        <dbReference type="ChEBI" id="CHEBI:64694"/>
        <dbReference type="ChEBI" id="CHEBI:78396"/>
        <dbReference type="EC" id="1.14.15.45"/>
    </reaction>
</comment>
<comment type="subunit">
    <text evidence="11">Component of a multi-subunit COQ enzyme complex.</text>
</comment>
<keyword evidence="6 11" id="KW-0274">FAD</keyword>
<dbReference type="GO" id="GO:0016123">
    <property type="term" value="P:xanthophyll biosynthetic process"/>
    <property type="evidence" value="ECO:0007669"/>
    <property type="project" value="TreeGrafter"/>
</dbReference>
<comment type="cofactor">
    <cofactor evidence="1 11">
        <name>FAD</name>
        <dbReference type="ChEBI" id="CHEBI:57692"/>
    </cofactor>
</comment>
<dbReference type="InterPro" id="IPR051205">
    <property type="entry name" value="UbiH/COQ6_monooxygenase"/>
</dbReference>
<name>A0A8J4CHE0_9CHLO</name>
<feature type="domain" description="FAD-binding" evidence="12">
    <location>
        <begin position="384"/>
        <end position="463"/>
    </location>
</feature>
<dbReference type="HAMAP" id="MF_03193">
    <property type="entry name" value="COQ6_monooxygenase"/>
    <property type="match status" value="1"/>
</dbReference>
<evidence type="ECO:0000256" key="1">
    <source>
        <dbReference type="ARBA" id="ARBA00001974"/>
    </source>
</evidence>
<evidence type="ECO:0000256" key="2">
    <source>
        <dbReference type="ARBA" id="ARBA00005349"/>
    </source>
</evidence>
<protein>
    <recommendedName>
        <fullName evidence="11">Ubiquinone biosynthesis monooxygenase COQ6, mitochondrial</fullName>
        <ecNumber evidence="11">1.14.15.45</ecNumber>
    </recommendedName>
    <alternativeName>
        <fullName evidence="11">2-methoxy-6-polyprenolphenol 4-hydroxylase</fullName>
        <ecNumber evidence="11">1.14.15.46</ecNumber>
    </alternativeName>
</protein>
<dbReference type="FunFam" id="3.50.50.60:FF:000021">
    <property type="entry name" value="Ubiquinone biosynthesis monooxygenase COQ6"/>
    <property type="match status" value="1"/>
</dbReference>
<dbReference type="GO" id="GO:0031314">
    <property type="term" value="C:extrinsic component of mitochondrial inner membrane"/>
    <property type="evidence" value="ECO:0007669"/>
    <property type="project" value="UniProtKB-UniRule"/>
</dbReference>
<dbReference type="Proteomes" id="UP000722791">
    <property type="component" value="Unassembled WGS sequence"/>
</dbReference>
<evidence type="ECO:0000256" key="3">
    <source>
        <dbReference type="ARBA" id="ARBA00022630"/>
    </source>
</evidence>
<gene>
    <name evidence="11" type="primary">COQ6</name>
    <name evidence="13" type="ORF">Vretifemale_10842</name>
    <name evidence="14" type="ORF">Vretimale_1446</name>
</gene>
<evidence type="ECO:0000256" key="6">
    <source>
        <dbReference type="ARBA" id="ARBA00022827"/>
    </source>
</evidence>
<keyword evidence="10 11" id="KW-0472">Membrane</keyword>
<evidence type="ECO:0000313" key="15">
    <source>
        <dbReference type="Proteomes" id="UP000747110"/>
    </source>
</evidence>
<dbReference type="EC" id="1.14.15.45" evidence="11"/>
<dbReference type="GO" id="GO:0106364">
    <property type="term" value="F:4-hydroxy-3-all-trans-polyprenylbenzoate oxygenase activity"/>
    <property type="evidence" value="ECO:0007669"/>
    <property type="project" value="UniProtKB-EC"/>
</dbReference>
<reference evidence="13" key="1">
    <citation type="journal article" date="2021" name="Proc. Natl. Acad. Sci. U.S.A.">
        <title>Three genomes in the algal genus Volvox reveal the fate of a haploid sex-determining region after a transition to homothallism.</title>
        <authorList>
            <person name="Yamamoto K."/>
            <person name="Hamaji T."/>
            <person name="Kawai-Toyooka H."/>
            <person name="Matsuzaki R."/>
            <person name="Takahashi F."/>
            <person name="Nishimura Y."/>
            <person name="Kawachi M."/>
            <person name="Noguchi H."/>
            <person name="Minakuchi Y."/>
            <person name="Umen J.G."/>
            <person name="Toyoda A."/>
            <person name="Nozaki H."/>
        </authorList>
    </citation>
    <scope>NUCLEOTIDE SEQUENCE</scope>
    <source>
        <strain evidence="14">NIES-3785</strain>
        <strain evidence="13">NIES-3786</strain>
    </source>
</reference>
<dbReference type="PROSITE" id="PS01304">
    <property type="entry name" value="UBIH"/>
    <property type="match status" value="1"/>
</dbReference>
<keyword evidence="8 11" id="KW-0503">Monooxygenase</keyword>
<evidence type="ECO:0000256" key="7">
    <source>
        <dbReference type="ARBA" id="ARBA00023002"/>
    </source>
</evidence>
<dbReference type="EMBL" id="BNCQ01000002">
    <property type="protein sequence ID" value="GIL95417.1"/>
    <property type="molecule type" value="Genomic_DNA"/>
</dbReference>
<keyword evidence="4 11" id="KW-0831">Ubiquinone biosynthesis</keyword>
<evidence type="ECO:0000256" key="8">
    <source>
        <dbReference type="ARBA" id="ARBA00023033"/>
    </source>
</evidence>
<accession>A0A8J4CHE0</accession>
<comment type="pathway">
    <text evidence="11">Cofactor biosynthesis; ubiquinone biosynthesis.</text>
</comment>
<keyword evidence="3 11" id="KW-0285">Flavoprotein</keyword>
<dbReference type="EMBL" id="BNCP01000022">
    <property type="protein sequence ID" value="GIL81865.1"/>
    <property type="molecule type" value="Genomic_DNA"/>
</dbReference>
<dbReference type="GO" id="GO:0016120">
    <property type="term" value="P:carotene biosynthetic process"/>
    <property type="evidence" value="ECO:0007669"/>
    <property type="project" value="TreeGrafter"/>
</dbReference>
<dbReference type="EC" id="1.14.15.46" evidence="11"/>
<keyword evidence="15" id="KW-1185">Reference proteome</keyword>
<dbReference type="OrthoDB" id="683240at2759"/>
<dbReference type="GO" id="GO:0016712">
    <property type="term" value="F:oxidoreductase activity, acting on paired donors, with incorporation or reduction of molecular oxygen, reduced flavin or flavoprotein as one donor, and incorporation of one atom of oxygen"/>
    <property type="evidence" value="ECO:0007669"/>
    <property type="project" value="UniProtKB-UniRule"/>
</dbReference>
<keyword evidence="7 11" id="KW-0560">Oxidoreductase</keyword>
<comment type="function">
    <text evidence="11">FAD-dependent monooxygenase required for two non-consecutive steps during ubiquinone biosynthesis. Required for the C5-ring hydroxylation during ubiquinone biosynthesis by catalyzing the hydroxylation of 4-hydroxy-3-(all-trans-polyprenyl)benzoic acid to 3,4-dihydroxy-5-(all-trans-polyprenyl)benzoic acid. Also acts downstream of coq4, for the C1-hydroxylation during ubiquinone biosynthesis by catalyzing the hydroxylation of 2-methoxy-6-(all-trans-polyprenyl)phenol to 2-methoxy-6-(all-trans-polyprenyl)benzene-1,4-diol. The electrons required for the hydroxylation reaction are funneled indirectly to coq6 from NADPH via a ferredoxin/ferredoxin reductase system.</text>
</comment>
<evidence type="ECO:0000313" key="13">
    <source>
        <dbReference type="EMBL" id="GIL81865.1"/>
    </source>
</evidence>
<dbReference type="PRINTS" id="PR00420">
    <property type="entry name" value="RNGMNOXGNASE"/>
</dbReference>
<dbReference type="AlphaFoldDB" id="A0A8J4CHE0"/>
<dbReference type="SUPFAM" id="SSF51905">
    <property type="entry name" value="FAD/NAD(P)-binding domain"/>
    <property type="match status" value="1"/>
</dbReference>
<evidence type="ECO:0000256" key="11">
    <source>
        <dbReference type="HAMAP-Rule" id="MF_03193"/>
    </source>
</evidence>
<comment type="subcellular location">
    <subcellularLocation>
        <location evidence="11">Mitochondrion inner membrane</location>
        <topology evidence="11">Peripheral membrane protein</topology>
        <orientation evidence="11">Matrix side</orientation>
    </subcellularLocation>
</comment>
<dbReference type="GO" id="GO:0120538">
    <property type="term" value="F:2-methoxy-6-polyprenolphenol 4-hydroxylase activity"/>
    <property type="evidence" value="ECO:0007669"/>
    <property type="project" value="UniProtKB-EC"/>
</dbReference>
<sequence>MRRLSHRITPSLSLSYCDAARRALVRALCNVPSATTANGAHSPDDIYDVVIVGGGMVGAAVAALLGTNRLTSQLRVAVLDVKPQPTRFRPSAVPDLRVSTVTPGGIEVLRRAGAWEDIRPPIAASFANMQVWDSSSRGYIRWDARDTGADQMGIVAENTLLQAALLAAAERNGRNTEFVWPAEVRALRLPYDGAAAVPSDSAGGGDDGGDGGDGLKLPHGLAELVMGDGRVLTTRLVVAADGAASRVRQMAGLRTWGWGYGQRGLVATVSTAEPSVTAWQRFLPTGPLALLPVRDGYSNIVWTTTPQTATAMEAMSAAEFAAAANKALRDPPPSTAPGTSLIPSLGPLERLRPLAEFGRNSGSGSNGFQDPPLVLGWAGGPPRSFPLQLRQAGRYTLPRLALVGDAAHAVHPLAGQGVNLGFGDARVLAEALAGAVETGMDPGDARILHKDYEAPRRRAVLTMVAALDVIKRVFEVQAPGFAALRGLGLSLVNAAGPVRNGLMQYAMLGQA</sequence>
<evidence type="ECO:0000313" key="14">
    <source>
        <dbReference type="EMBL" id="GIL95417.1"/>
    </source>
</evidence>
<dbReference type="Proteomes" id="UP000747110">
    <property type="component" value="Unassembled WGS sequence"/>
</dbReference>
<evidence type="ECO:0000256" key="4">
    <source>
        <dbReference type="ARBA" id="ARBA00022688"/>
    </source>
</evidence>
<dbReference type="Gene3D" id="3.50.50.60">
    <property type="entry name" value="FAD/NAD(P)-binding domain"/>
    <property type="match status" value="2"/>
</dbReference>
<dbReference type="InterPro" id="IPR018168">
    <property type="entry name" value="Ubi_Hdrlase_CS"/>
</dbReference>
<dbReference type="InterPro" id="IPR036188">
    <property type="entry name" value="FAD/NAD-bd_sf"/>
</dbReference>
<dbReference type="PANTHER" id="PTHR43876">
    <property type="entry name" value="UBIQUINONE BIOSYNTHESIS MONOOXYGENASE COQ6, MITOCHONDRIAL"/>
    <property type="match status" value="1"/>
</dbReference>
<dbReference type="InterPro" id="IPR002938">
    <property type="entry name" value="FAD-bd"/>
</dbReference>
<evidence type="ECO:0000256" key="5">
    <source>
        <dbReference type="ARBA" id="ARBA00022792"/>
    </source>
</evidence>
<evidence type="ECO:0000256" key="10">
    <source>
        <dbReference type="ARBA" id="ARBA00023136"/>
    </source>
</evidence>
<comment type="similarity">
    <text evidence="2 11">Belongs to the UbiH/COQ6 family.</text>
</comment>
<dbReference type="UniPathway" id="UPA00232"/>
<proteinExistence type="inferred from homology"/>
<dbReference type="GO" id="GO:0071949">
    <property type="term" value="F:FAD binding"/>
    <property type="evidence" value="ECO:0007669"/>
    <property type="project" value="InterPro"/>
</dbReference>
<comment type="caution">
    <text evidence="13">The sequence shown here is derived from an EMBL/GenBank/DDBJ whole genome shotgun (WGS) entry which is preliminary data.</text>
</comment>
<evidence type="ECO:0000259" key="12">
    <source>
        <dbReference type="Pfam" id="PF01494"/>
    </source>
</evidence>
<dbReference type="InterPro" id="IPR010971">
    <property type="entry name" value="UbiH/COQ6"/>
</dbReference>
<keyword evidence="5 11" id="KW-0999">Mitochondrion inner membrane</keyword>
<dbReference type="NCBIfam" id="TIGR01988">
    <property type="entry name" value="Ubi-OHases"/>
    <property type="match status" value="1"/>
</dbReference>
<dbReference type="Pfam" id="PF01494">
    <property type="entry name" value="FAD_binding_3"/>
    <property type="match status" value="1"/>
</dbReference>
<dbReference type="PANTHER" id="PTHR43876:SF7">
    <property type="entry name" value="UBIQUINONE BIOSYNTHESIS MONOOXYGENASE COQ6, MITOCHONDRIAL"/>
    <property type="match status" value="1"/>
</dbReference>
<dbReference type="InterPro" id="IPR000689">
    <property type="entry name" value="UbQ_mOase_COQ6"/>
</dbReference>
<keyword evidence="9 11" id="KW-0496">Mitochondrion</keyword>
<evidence type="ECO:0000256" key="9">
    <source>
        <dbReference type="ARBA" id="ARBA00023128"/>
    </source>
</evidence>
<organism evidence="13 15">
    <name type="scientific">Volvox reticuliferus</name>
    <dbReference type="NCBI Taxonomy" id="1737510"/>
    <lineage>
        <taxon>Eukaryota</taxon>
        <taxon>Viridiplantae</taxon>
        <taxon>Chlorophyta</taxon>
        <taxon>core chlorophytes</taxon>
        <taxon>Chlorophyceae</taxon>
        <taxon>CS clade</taxon>
        <taxon>Chlamydomonadales</taxon>
        <taxon>Volvocaceae</taxon>
        <taxon>Volvox</taxon>
    </lineage>
</organism>
<comment type="catalytic activity">
    <reaction evidence="11">
        <text>a 2-methoxy-6-(all-trans-polyprenyl)phenol + 2 reduced [2Fe-2S]-[ferredoxin] + O2 + 2 H(+) = a 2-methoxy-6-(all-trans-polyprenyl)benzene-1,4-diol + 2 oxidized [2Fe-2S]-[ferredoxin] + H2O</text>
        <dbReference type="Rhea" id="RHEA:81183"/>
        <dbReference type="Rhea" id="RHEA-COMP:9551"/>
        <dbReference type="Rhea" id="RHEA-COMP:10000"/>
        <dbReference type="Rhea" id="RHEA-COMP:10001"/>
        <dbReference type="Rhea" id="RHEA-COMP:10858"/>
        <dbReference type="ChEBI" id="CHEBI:15377"/>
        <dbReference type="ChEBI" id="CHEBI:15378"/>
        <dbReference type="ChEBI" id="CHEBI:15379"/>
        <dbReference type="ChEBI" id="CHEBI:33737"/>
        <dbReference type="ChEBI" id="CHEBI:33738"/>
        <dbReference type="ChEBI" id="CHEBI:62731"/>
        <dbReference type="ChEBI" id="CHEBI:84166"/>
        <dbReference type="EC" id="1.14.15.46"/>
    </reaction>
</comment>